<protein>
    <submittedName>
        <fullName evidence="1">DUF2490 domain-containing protein</fullName>
    </submittedName>
</protein>
<dbReference type="AlphaFoldDB" id="A0A368JIJ3"/>
<gene>
    <name evidence="1" type="ORF">DUE52_22000</name>
</gene>
<dbReference type="InterPro" id="IPR019619">
    <property type="entry name" value="DUF2490"/>
</dbReference>
<organism evidence="1 2">
    <name type="scientific">Larkinella punicea</name>
    <dbReference type="NCBI Taxonomy" id="2315727"/>
    <lineage>
        <taxon>Bacteria</taxon>
        <taxon>Pseudomonadati</taxon>
        <taxon>Bacteroidota</taxon>
        <taxon>Cytophagia</taxon>
        <taxon>Cytophagales</taxon>
        <taxon>Spirosomataceae</taxon>
        <taxon>Larkinella</taxon>
    </lineage>
</organism>
<comment type="caution">
    <text evidence="1">The sequence shown here is derived from an EMBL/GenBank/DDBJ whole genome shotgun (WGS) entry which is preliminary data.</text>
</comment>
<sequence length="182" mass="21080">MGNRAGSPCRRTDDFLDRWSTLIVRPGLTYYVSDQVRFTAGYAYARLYPALPPTPGADPLVRPEHRFWQQINWQGHFKRLHLNQWIRAEERNVRKTLGNELADGYSFNYRFRYMITVQVPLKGDTPNPVFPTSWFRMKFTSMPASTLPIIILTKTAFLWDWPTPSAKVYGAVGLYELVSTAD</sequence>
<name>A0A368JIJ3_9BACT</name>
<evidence type="ECO:0000313" key="1">
    <source>
        <dbReference type="EMBL" id="RCR67477.1"/>
    </source>
</evidence>
<dbReference type="OrthoDB" id="1118734at2"/>
<reference evidence="1 2" key="1">
    <citation type="submission" date="2018-07" db="EMBL/GenBank/DDBJ databases">
        <title>Genome analysis of Larkinella rosea.</title>
        <authorList>
            <person name="Zhou Z."/>
            <person name="Wang G."/>
        </authorList>
    </citation>
    <scope>NUCLEOTIDE SEQUENCE [LARGE SCALE GENOMIC DNA]</scope>
    <source>
        <strain evidence="2">zzj9</strain>
    </source>
</reference>
<accession>A0A368JIJ3</accession>
<dbReference type="Proteomes" id="UP000253383">
    <property type="component" value="Unassembled WGS sequence"/>
</dbReference>
<keyword evidence="2" id="KW-1185">Reference proteome</keyword>
<dbReference type="EMBL" id="QOWE01000019">
    <property type="protein sequence ID" value="RCR67477.1"/>
    <property type="molecule type" value="Genomic_DNA"/>
</dbReference>
<proteinExistence type="predicted"/>
<evidence type="ECO:0000313" key="2">
    <source>
        <dbReference type="Proteomes" id="UP000253383"/>
    </source>
</evidence>
<dbReference type="Pfam" id="PF10677">
    <property type="entry name" value="DUF2490"/>
    <property type="match status" value="1"/>
</dbReference>